<protein>
    <submittedName>
        <fullName evidence="1">Uncharacterized protein</fullName>
    </submittedName>
</protein>
<dbReference type="AlphaFoldDB" id="A0A1G1WXP9"/>
<proteinExistence type="predicted"/>
<organism evidence="1 2">
    <name type="scientific">Candidatus Woykebacteria bacterium RIFCSPLOWO2_01_FULL_43_14</name>
    <dbReference type="NCBI Taxonomy" id="1802605"/>
    <lineage>
        <taxon>Bacteria</taxon>
        <taxon>Candidatus Woykeibacteriota</taxon>
    </lineage>
</organism>
<evidence type="ECO:0000313" key="2">
    <source>
        <dbReference type="Proteomes" id="UP000177718"/>
    </source>
</evidence>
<sequence length="359" mass="40181">MNLSEMSVFFRKLVKWGGILLVLLIVGKLAWNEISAYWIRTHTPPPTPPNFALGNKIPKLQINLANTNFSATKITLDTIDGRLPKTTTVIPIYLVSKPTVTLLSFDRAQDIAKSLSFTSEPKVISETEFRWEDPTSNRTLNLKTTDFNFRLVQDNSNPKLAINFSEAAAIANVKNFLSQRNLLPVELSEGSASAKFVSIAGETIKNAPRSSANAVLVELFRQPIETKYPVLTKNAKESLVRAVVTLQKSTQSNVPVQTITEIKYTHWVIDPAKQGTYPVKPIELAWQEFKDNKSYSSIGSENYSELDVTDISLGYFSSEEYQEMIQPIFIFTGRGINKQGIREEFVSFLPAINTVSPVK</sequence>
<name>A0A1G1WXP9_9BACT</name>
<dbReference type="EMBL" id="MHDB01000019">
    <property type="protein sequence ID" value="OGY32100.1"/>
    <property type="molecule type" value="Genomic_DNA"/>
</dbReference>
<comment type="caution">
    <text evidence="1">The sequence shown here is derived from an EMBL/GenBank/DDBJ whole genome shotgun (WGS) entry which is preliminary data.</text>
</comment>
<dbReference type="Proteomes" id="UP000177718">
    <property type="component" value="Unassembled WGS sequence"/>
</dbReference>
<reference evidence="1 2" key="1">
    <citation type="journal article" date="2016" name="Nat. Commun.">
        <title>Thousands of microbial genomes shed light on interconnected biogeochemical processes in an aquifer system.</title>
        <authorList>
            <person name="Anantharaman K."/>
            <person name="Brown C.T."/>
            <person name="Hug L.A."/>
            <person name="Sharon I."/>
            <person name="Castelle C.J."/>
            <person name="Probst A.J."/>
            <person name="Thomas B.C."/>
            <person name="Singh A."/>
            <person name="Wilkins M.J."/>
            <person name="Karaoz U."/>
            <person name="Brodie E.L."/>
            <person name="Williams K.H."/>
            <person name="Hubbard S.S."/>
            <person name="Banfield J.F."/>
        </authorList>
    </citation>
    <scope>NUCLEOTIDE SEQUENCE [LARGE SCALE GENOMIC DNA]</scope>
</reference>
<evidence type="ECO:0000313" key="1">
    <source>
        <dbReference type="EMBL" id="OGY32100.1"/>
    </source>
</evidence>
<gene>
    <name evidence="1" type="ORF">A3A61_00265</name>
</gene>
<accession>A0A1G1WXP9</accession>